<dbReference type="AlphaFoldDB" id="A0A8E2EUZ2"/>
<reference evidence="7 8" key="1">
    <citation type="journal article" date="2016" name="Nat. Commun.">
        <title>Ectomycorrhizal ecology is imprinted in the genome of the dominant symbiotic fungus Cenococcum geophilum.</title>
        <authorList>
            <consortium name="DOE Joint Genome Institute"/>
            <person name="Peter M."/>
            <person name="Kohler A."/>
            <person name="Ohm R.A."/>
            <person name="Kuo A."/>
            <person name="Krutzmann J."/>
            <person name="Morin E."/>
            <person name="Arend M."/>
            <person name="Barry K.W."/>
            <person name="Binder M."/>
            <person name="Choi C."/>
            <person name="Clum A."/>
            <person name="Copeland A."/>
            <person name="Grisel N."/>
            <person name="Haridas S."/>
            <person name="Kipfer T."/>
            <person name="LaButti K."/>
            <person name="Lindquist E."/>
            <person name="Lipzen A."/>
            <person name="Maire R."/>
            <person name="Meier B."/>
            <person name="Mihaltcheva S."/>
            <person name="Molinier V."/>
            <person name="Murat C."/>
            <person name="Poggeler S."/>
            <person name="Quandt C.A."/>
            <person name="Sperisen C."/>
            <person name="Tritt A."/>
            <person name="Tisserant E."/>
            <person name="Crous P.W."/>
            <person name="Henrissat B."/>
            <person name="Nehls U."/>
            <person name="Egli S."/>
            <person name="Spatafora J.W."/>
            <person name="Grigoriev I.V."/>
            <person name="Martin F.M."/>
        </authorList>
    </citation>
    <scope>NUCLEOTIDE SEQUENCE [LARGE SCALE GENOMIC DNA]</scope>
    <source>
        <strain evidence="7 8">CBS 207.34</strain>
    </source>
</reference>
<dbReference type="PROSITE" id="PS51683">
    <property type="entry name" value="SAM_OMT_II"/>
    <property type="match status" value="1"/>
</dbReference>
<dbReference type="PANTHER" id="PTHR43712">
    <property type="entry name" value="PUTATIVE (AFU_ORTHOLOGUE AFUA_4G14580)-RELATED"/>
    <property type="match status" value="1"/>
</dbReference>
<dbReference type="Pfam" id="PF08100">
    <property type="entry name" value="Dimerisation"/>
    <property type="match status" value="1"/>
</dbReference>
<protein>
    <submittedName>
        <fullName evidence="7">S-adenosyl-L-methionine-dependent methyltransferase</fullName>
    </submittedName>
</protein>
<dbReference type="Gene3D" id="1.10.10.10">
    <property type="entry name" value="Winged helix-like DNA-binding domain superfamily/Winged helix DNA-binding domain"/>
    <property type="match status" value="1"/>
</dbReference>
<dbReference type="InterPro" id="IPR016461">
    <property type="entry name" value="COMT-like"/>
</dbReference>
<evidence type="ECO:0000256" key="3">
    <source>
        <dbReference type="ARBA" id="ARBA00022691"/>
    </source>
</evidence>
<dbReference type="SUPFAM" id="SSF46785">
    <property type="entry name" value="Winged helix' DNA-binding domain"/>
    <property type="match status" value="1"/>
</dbReference>
<evidence type="ECO:0000256" key="2">
    <source>
        <dbReference type="ARBA" id="ARBA00022679"/>
    </source>
</evidence>
<evidence type="ECO:0000256" key="1">
    <source>
        <dbReference type="ARBA" id="ARBA00022603"/>
    </source>
</evidence>
<dbReference type="Gene3D" id="3.40.50.150">
    <property type="entry name" value="Vaccinia Virus protein VP39"/>
    <property type="match status" value="1"/>
</dbReference>
<proteinExistence type="predicted"/>
<feature type="domain" description="O-methyltransferase C-terminal" evidence="5">
    <location>
        <begin position="226"/>
        <end position="368"/>
    </location>
</feature>
<dbReference type="GO" id="GO:0008171">
    <property type="term" value="F:O-methyltransferase activity"/>
    <property type="evidence" value="ECO:0007669"/>
    <property type="project" value="InterPro"/>
</dbReference>
<feature type="domain" description="O-methyltransferase dimerisation" evidence="6">
    <location>
        <begin position="58"/>
        <end position="128"/>
    </location>
</feature>
<feature type="active site" description="Proton acceptor" evidence="4">
    <location>
        <position position="298"/>
    </location>
</feature>
<dbReference type="EMBL" id="KV750329">
    <property type="protein sequence ID" value="OCL05271.1"/>
    <property type="molecule type" value="Genomic_DNA"/>
</dbReference>
<evidence type="ECO:0000256" key="4">
    <source>
        <dbReference type="PIRSR" id="PIRSR005739-1"/>
    </source>
</evidence>
<dbReference type="InterPro" id="IPR029063">
    <property type="entry name" value="SAM-dependent_MTases_sf"/>
</dbReference>
<dbReference type="InterPro" id="IPR036388">
    <property type="entry name" value="WH-like_DNA-bd_sf"/>
</dbReference>
<dbReference type="InterPro" id="IPR012967">
    <property type="entry name" value="COMT_dimerisation"/>
</dbReference>
<dbReference type="PIRSF" id="PIRSF005739">
    <property type="entry name" value="O-mtase"/>
    <property type="match status" value="1"/>
</dbReference>
<organism evidence="7 8">
    <name type="scientific">Glonium stellatum</name>
    <dbReference type="NCBI Taxonomy" id="574774"/>
    <lineage>
        <taxon>Eukaryota</taxon>
        <taxon>Fungi</taxon>
        <taxon>Dikarya</taxon>
        <taxon>Ascomycota</taxon>
        <taxon>Pezizomycotina</taxon>
        <taxon>Dothideomycetes</taxon>
        <taxon>Pleosporomycetidae</taxon>
        <taxon>Gloniales</taxon>
        <taxon>Gloniaceae</taxon>
        <taxon>Glonium</taxon>
    </lineage>
</organism>
<gene>
    <name evidence="7" type="ORF">AOQ84DRAFT_366765</name>
</gene>
<dbReference type="PANTHER" id="PTHR43712:SF11">
    <property type="entry name" value="O-METHYLTRANSFERASE (AFU_ORTHOLOGUE AFUA_2G17820)-RELATED"/>
    <property type="match status" value="1"/>
</dbReference>
<evidence type="ECO:0000313" key="7">
    <source>
        <dbReference type="EMBL" id="OCL05271.1"/>
    </source>
</evidence>
<dbReference type="GO" id="GO:0032259">
    <property type="term" value="P:methylation"/>
    <property type="evidence" value="ECO:0007669"/>
    <property type="project" value="UniProtKB-KW"/>
</dbReference>
<name>A0A8E2EUZ2_9PEZI</name>
<sequence>MTLSELIETLNNAADASLYSNASEEERMELIAACAKLQGVVETPTQLTWRVVLAPHLAVALRLGIDMKLFDVITSDKREVTVDQLASRVDADPLLVRRIIRILCGMSLFKEISQDTFERTPAADAYVTGSPLVEVVIMMTSDLETLSKAPSYFEENGFTSPRDAYNGPFQYALGTKLTYFDWLPSKPRLQQAVSAVMAFARSNRGEDWLDFFPVSSKLRVDSPSDPLIVDIGGGLGQVLRAFKHKYPDLPGKLILQDLPVVIDSVQDLPAGIEAMPHDFFAQQPIRGARAYYLRAILHDWPDKQAHKILGSIKEAMSEGSILLIDEIPLPESNVSLFSAQMDFMMMLAFSSLERTRTQFKTLLDDAGFDLVRIWTSSSVHPLSSSLLEAVLKKP</sequence>
<dbReference type="SUPFAM" id="SSF53335">
    <property type="entry name" value="S-adenosyl-L-methionine-dependent methyltransferases"/>
    <property type="match status" value="1"/>
</dbReference>
<dbReference type="InterPro" id="IPR036390">
    <property type="entry name" value="WH_DNA-bd_sf"/>
</dbReference>
<evidence type="ECO:0000259" key="6">
    <source>
        <dbReference type="Pfam" id="PF08100"/>
    </source>
</evidence>
<keyword evidence="2 7" id="KW-0808">Transferase</keyword>
<evidence type="ECO:0000313" key="8">
    <source>
        <dbReference type="Proteomes" id="UP000250140"/>
    </source>
</evidence>
<keyword evidence="3" id="KW-0949">S-adenosyl-L-methionine</keyword>
<dbReference type="OrthoDB" id="1535081at2759"/>
<accession>A0A8E2EUZ2</accession>
<evidence type="ECO:0000259" key="5">
    <source>
        <dbReference type="Pfam" id="PF00891"/>
    </source>
</evidence>
<keyword evidence="8" id="KW-1185">Reference proteome</keyword>
<dbReference type="InterPro" id="IPR001077">
    <property type="entry name" value="COMT_C"/>
</dbReference>
<dbReference type="GO" id="GO:0046983">
    <property type="term" value="F:protein dimerization activity"/>
    <property type="evidence" value="ECO:0007669"/>
    <property type="project" value="InterPro"/>
</dbReference>
<keyword evidence="1 7" id="KW-0489">Methyltransferase</keyword>
<dbReference type="Proteomes" id="UP000250140">
    <property type="component" value="Unassembled WGS sequence"/>
</dbReference>
<dbReference type="Pfam" id="PF00891">
    <property type="entry name" value="Methyltransf_2"/>
    <property type="match status" value="1"/>
</dbReference>